<dbReference type="AlphaFoldDB" id="A0A9N8DHC1"/>
<feature type="region of interest" description="Disordered" evidence="1">
    <location>
        <begin position="1"/>
        <end position="20"/>
    </location>
</feature>
<protein>
    <submittedName>
        <fullName evidence="2">Uncharacterized protein</fullName>
    </submittedName>
</protein>
<feature type="compositionally biased region" description="Polar residues" evidence="1">
    <location>
        <begin position="499"/>
        <end position="516"/>
    </location>
</feature>
<evidence type="ECO:0000313" key="2">
    <source>
        <dbReference type="EMBL" id="CAB9502101.1"/>
    </source>
</evidence>
<feature type="compositionally biased region" description="Polar residues" evidence="1">
    <location>
        <begin position="268"/>
        <end position="290"/>
    </location>
</feature>
<accession>A0A9N8DHC1</accession>
<feature type="compositionally biased region" description="Low complexity" evidence="1">
    <location>
        <begin position="354"/>
        <end position="369"/>
    </location>
</feature>
<feature type="compositionally biased region" description="Basic and acidic residues" evidence="1">
    <location>
        <begin position="398"/>
        <end position="410"/>
    </location>
</feature>
<feature type="compositionally biased region" description="Polar residues" evidence="1">
    <location>
        <begin position="190"/>
        <end position="203"/>
    </location>
</feature>
<organism evidence="2 3">
    <name type="scientific">Seminavis robusta</name>
    <dbReference type="NCBI Taxonomy" id="568900"/>
    <lineage>
        <taxon>Eukaryota</taxon>
        <taxon>Sar</taxon>
        <taxon>Stramenopiles</taxon>
        <taxon>Ochrophyta</taxon>
        <taxon>Bacillariophyta</taxon>
        <taxon>Bacillariophyceae</taxon>
        <taxon>Bacillariophycidae</taxon>
        <taxon>Naviculales</taxon>
        <taxon>Naviculaceae</taxon>
        <taxon>Seminavis</taxon>
    </lineage>
</organism>
<feature type="compositionally biased region" description="Basic and acidic residues" evidence="1">
    <location>
        <begin position="813"/>
        <end position="857"/>
    </location>
</feature>
<feature type="compositionally biased region" description="Low complexity" evidence="1">
    <location>
        <begin position="318"/>
        <end position="327"/>
    </location>
</feature>
<feature type="compositionally biased region" description="Basic and acidic residues" evidence="1">
    <location>
        <begin position="562"/>
        <end position="592"/>
    </location>
</feature>
<feature type="compositionally biased region" description="Low complexity" evidence="1">
    <location>
        <begin position="597"/>
        <end position="614"/>
    </location>
</feature>
<feature type="compositionally biased region" description="Basic and acidic residues" evidence="1">
    <location>
        <begin position="370"/>
        <end position="382"/>
    </location>
</feature>
<feature type="compositionally biased region" description="Low complexity" evidence="1">
    <location>
        <begin position="697"/>
        <end position="711"/>
    </location>
</feature>
<sequence>MGDPNQGLLSGEDNAPPLFESLREGAFDDFDWNTTTRPSTGGTQTKFALHDPFAVPVLDLHNNTNLSPVSRSSFALNLEGFDKMMIQSPKLLKSPLFGRGTLRRSSSATSFDDLKRDSMMSMGDPFANLDSMPFDLPGFKRAQTAGFPSATKQKDALQFDPFQQAQQQQSKDDSHFFRRTKTDSDVFINKPQQPRNANTNTKKLPQLPKNSGRKQPAEIIPPPPPSRGRNTPGDVPPSRNNHVPSDVPPTTRGKNMRTSKSPKRAISRSKSQDAQSRKQGGSSNHLTTNKPRSRSPKRTQSSSYSGPHPNLKEEGRRTTTQSSSSYSGPHPNLKEGRGHASSSKSGGLVLPMQDDSAGGRSRDSGGSSSRMKDDSAGGRSRDTTTSGGTTNSAGSRGKSKDDRGRSRDTTPTRSNKYGSMSNSVTLGESLSGIARNKDNKSSSKSPTRTRRAGDKESRHNKSSKHHSGSSSSARDRLNKSSGSILSASTTSSANSRLNKSSGSFETDTELSKSSSHLDYLQGKPGLKADRPVSRGIANILARDDNILSEVSNASSGKNSGSKKHDSKSMDDESGRSSSSKRHDGKPMEDESGRSNTSKRSQQSQSPSRSTSSKQSRGKDRDRSRSNSRSRKNKAAAAAGSSSLLQQSRTSYYDEIDQVMDWDRPSAHNRSQSESKQQSKGGERDRSRSNSRSRKNKAAAAAGSSSLLQQSRTSYYDEIDQVMDWDRPSAHNRSQPESKQQSKGGERDRSRPDTQANKRTSREDRKKLQPLLSDNNHRSGTGGTNESVSTGGSSADSSGLKNSGRNGARIRRTKSADVDPRYSQHHMRESGRGRAPRNDKSPTRGRLRRTESADRPRGESLTPNRGRQSPKNRRSGSVEAPKDRRSGSLEAPRNRRTGSVEAKKIRRTGSVEAPRGRRAGSVEARGRRTGSVEAKRISNNTPAEEKEEEEAPREPVFLPSISGMTGGEVPTWKMQSNKSKAQPVDKDGVVKAQAKDANKARRLTQAAWGVKISMAKGR</sequence>
<feature type="compositionally biased region" description="Low complexity" evidence="1">
    <location>
        <begin position="786"/>
        <end position="798"/>
    </location>
</feature>
<feature type="region of interest" description="Disordered" evidence="1">
    <location>
        <begin position="182"/>
        <end position="996"/>
    </location>
</feature>
<feature type="compositionally biased region" description="Low complexity" evidence="1">
    <location>
        <begin position="634"/>
        <end position="648"/>
    </location>
</feature>
<keyword evidence="3" id="KW-1185">Reference proteome</keyword>
<feature type="compositionally biased region" description="Low complexity" evidence="1">
    <location>
        <begin position="383"/>
        <end position="396"/>
    </location>
</feature>
<feature type="compositionally biased region" description="Basic residues" evidence="1">
    <location>
        <begin position="254"/>
        <end position="267"/>
    </location>
</feature>
<feature type="compositionally biased region" description="Basic and acidic residues" evidence="1">
    <location>
        <begin position="982"/>
        <end position="996"/>
    </location>
</feature>
<gene>
    <name evidence="2" type="ORF">SEMRO_127_G060930.1</name>
</gene>
<evidence type="ECO:0000313" key="3">
    <source>
        <dbReference type="Proteomes" id="UP001153069"/>
    </source>
</evidence>
<name>A0A9N8DHC1_9STRA</name>
<dbReference type="EMBL" id="CAICTM010000126">
    <property type="protein sequence ID" value="CAB9502101.1"/>
    <property type="molecule type" value="Genomic_DNA"/>
</dbReference>
<dbReference type="Proteomes" id="UP001153069">
    <property type="component" value="Unassembled WGS sequence"/>
</dbReference>
<feature type="compositionally biased region" description="Low complexity" evidence="1">
    <location>
        <begin position="480"/>
        <end position="498"/>
    </location>
</feature>
<feature type="compositionally biased region" description="Polar residues" evidence="1">
    <location>
        <begin position="411"/>
        <end position="428"/>
    </location>
</feature>
<feature type="compositionally biased region" description="Polar residues" evidence="1">
    <location>
        <begin position="730"/>
        <end position="742"/>
    </location>
</feature>
<proteinExistence type="predicted"/>
<comment type="caution">
    <text evidence="2">The sequence shown here is derived from an EMBL/GenBank/DDBJ whole genome shotgun (WGS) entry which is preliminary data.</text>
</comment>
<evidence type="ECO:0000256" key="1">
    <source>
        <dbReference type="SAM" id="MobiDB-lite"/>
    </source>
</evidence>
<reference evidence="2" key="1">
    <citation type="submission" date="2020-06" db="EMBL/GenBank/DDBJ databases">
        <authorList>
            <consortium name="Plant Systems Biology data submission"/>
        </authorList>
    </citation>
    <scope>NUCLEOTIDE SEQUENCE</scope>
    <source>
        <strain evidence="2">D6</strain>
    </source>
</reference>